<reference evidence="6" key="1">
    <citation type="submission" date="2018-01" db="EMBL/GenBank/DDBJ databases">
        <title>Comparative genomics of Mycobacterium mucogenicum and Mycobacterium neoaurum clade members emphasizing tRNA and non-coding RNA.</title>
        <authorList>
            <person name="Behra P.R.K."/>
            <person name="Pettersson B.M.F."/>
            <person name="Das S."/>
            <person name="Dasgupta S."/>
            <person name="Kirsebom L.A."/>
        </authorList>
    </citation>
    <scope>NUCLEOTIDE SEQUENCE</scope>
    <source>
        <strain evidence="6">DSM 44124</strain>
    </source>
</reference>
<evidence type="ECO:0000256" key="2">
    <source>
        <dbReference type="ARBA" id="ARBA00022679"/>
    </source>
</evidence>
<proteinExistence type="predicted"/>
<keyword evidence="1" id="KW-0328">Glycosyltransferase</keyword>
<dbReference type="RefSeq" id="WP_053854753.1">
    <property type="nucleotide sequence ID" value="NZ_ANBS01000071.1"/>
</dbReference>
<dbReference type="GO" id="GO:0016757">
    <property type="term" value="F:glycosyltransferase activity"/>
    <property type="evidence" value="ECO:0007669"/>
    <property type="project" value="UniProtKB-KW"/>
</dbReference>
<accession>A0A8H2J8E2</accession>
<dbReference type="GO" id="GO:0008610">
    <property type="term" value="P:lipid biosynthetic process"/>
    <property type="evidence" value="ECO:0007669"/>
    <property type="project" value="UniProtKB-ARBA"/>
</dbReference>
<dbReference type="GO" id="GO:1903509">
    <property type="term" value="P:liposaccharide metabolic process"/>
    <property type="evidence" value="ECO:0007669"/>
    <property type="project" value="UniProtKB-ARBA"/>
</dbReference>
<dbReference type="CDD" id="cd03801">
    <property type="entry name" value="GT4_PimA-like"/>
    <property type="match status" value="1"/>
</dbReference>
<feature type="domain" description="Glycosyltransferase subfamily 4-like N-terminal" evidence="4">
    <location>
        <begin position="14"/>
        <end position="220"/>
    </location>
</feature>
<dbReference type="Gene3D" id="3.40.50.2000">
    <property type="entry name" value="Glycogen Phosphorylase B"/>
    <property type="match status" value="2"/>
</dbReference>
<dbReference type="EMBL" id="POTL01000001">
    <property type="protein sequence ID" value="TLH51158.1"/>
    <property type="molecule type" value="Genomic_DNA"/>
</dbReference>
<evidence type="ECO:0000313" key="5">
    <source>
        <dbReference type="EMBL" id="QPG69696.1"/>
    </source>
</evidence>
<keyword evidence="7" id="KW-1185">Reference proteome</keyword>
<dbReference type="InterPro" id="IPR050194">
    <property type="entry name" value="Glycosyltransferase_grp1"/>
</dbReference>
<dbReference type="EMBL" id="CP062008">
    <property type="protein sequence ID" value="QPG69696.1"/>
    <property type="molecule type" value="Genomic_DNA"/>
</dbReference>
<organism evidence="6">
    <name type="scientific">Mycolicibacterium mucogenicum DSM 44124</name>
    <dbReference type="NCBI Taxonomy" id="1226753"/>
    <lineage>
        <taxon>Bacteria</taxon>
        <taxon>Bacillati</taxon>
        <taxon>Actinomycetota</taxon>
        <taxon>Actinomycetes</taxon>
        <taxon>Mycobacteriales</taxon>
        <taxon>Mycobacteriaceae</taxon>
        <taxon>Mycolicibacterium</taxon>
    </lineage>
</organism>
<evidence type="ECO:0000313" key="7">
    <source>
        <dbReference type="Proteomes" id="UP000309231"/>
    </source>
</evidence>
<reference evidence="5 7" key="2">
    <citation type="journal article" date="2019" name="BMC Evol. Biol.">
        <title>Comparative genomics of Mycobacterium mucogenicum and Mycobacterium neoaurum clade members emphasizing tRNA and non-coding RNA.</title>
        <authorList>
            <person name="Behra P.R.K."/>
            <person name="Pettersson B.M.F."/>
            <person name="Das S."/>
            <person name="Dasgupta S."/>
            <person name="Kirsebom L.A."/>
        </authorList>
    </citation>
    <scope>NUCLEOTIDE SEQUENCE [LARGE SCALE GENOMIC DNA]</scope>
    <source>
        <strain evidence="5 7">DSM 44124</strain>
    </source>
</reference>
<dbReference type="PANTHER" id="PTHR45947">
    <property type="entry name" value="SULFOQUINOVOSYL TRANSFERASE SQD2"/>
    <property type="match status" value="1"/>
</dbReference>
<dbReference type="SUPFAM" id="SSF53756">
    <property type="entry name" value="UDP-Glycosyltransferase/glycogen phosphorylase"/>
    <property type="match status" value="1"/>
</dbReference>
<dbReference type="Pfam" id="PF13579">
    <property type="entry name" value="Glyco_trans_4_4"/>
    <property type="match status" value="1"/>
</dbReference>
<dbReference type="GO" id="GO:1901137">
    <property type="term" value="P:carbohydrate derivative biosynthetic process"/>
    <property type="evidence" value="ECO:0007669"/>
    <property type="project" value="UniProtKB-ARBA"/>
</dbReference>
<sequence length="408" mass="44728">MRILLVNKYWRRLGGVEEYCFHLKDVLEELGHEVVPFAQLEKDTLDVPSREYFVPEVDPTAPGARQRLRTARRAVLGDETTRAIQRLLEAEQIDAAHVVHSHHQLGPMFMRELRRQGIPTLLSVHDYKLSCPSYRLLNDVTQQICTICLDEPRRRITAPGQTRCWRGSRAGGIILGVEAAAVMAMKPYNVASRVLVSNELMQRNALAAGIEADRIKIVPNFWPAPTAPPDRSPGCHVLYVGRLVVEKGVDVLIRAAALSGVAVRIVGTGRLEAQLKDLAESLSAPVEFVGTAWGSAAEAEMLAAAALVVPSIWHEVSPLVIYQAMTLGVPVVGTQVGGVPDLLGTDRGVMVKPGDVDALAAELCNAICDKERFTKMGKEAMEYSRLELSRSKFVERLSMAYAEAGVPL</sequence>
<dbReference type="InterPro" id="IPR028098">
    <property type="entry name" value="Glyco_trans_4-like_N"/>
</dbReference>
<dbReference type="InterPro" id="IPR001296">
    <property type="entry name" value="Glyco_trans_1"/>
</dbReference>
<reference evidence="5 7" key="3">
    <citation type="journal article" date="2019" name="Sci. Rep.">
        <title>Insight into the biology of Mycobacterium mucogenicum and Mycobacterium neoaurum clade members.</title>
        <authorList>
            <person name="Behra P.R.K."/>
            <person name="Pettersson B.M.F."/>
            <person name="Ramesh M."/>
            <person name="Dasgupta S."/>
            <person name="Kirsebom L.A."/>
        </authorList>
    </citation>
    <scope>NUCLEOTIDE SEQUENCE [LARGE SCALE GENOMIC DNA]</scope>
    <source>
        <strain evidence="5 7">DSM 44124</strain>
    </source>
</reference>
<protein>
    <submittedName>
        <fullName evidence="5">Glycosyltransferase family 4 protein</fullName>
    </submittedName>
</protein>
<dbReference type="Proteomes" id="UP000309231">
    <property type="component" value="Chromosome"/>
</dbReference>
<dbReference type="PANTHER" id="PTHR45947:SF3">
    <property type="entry name" value="SULFOQUINOVOSYL TRANSFERASE SQD2"/>
    <property type="match status" value="1"/>
</dbReference>
<dbReference type="KEGG" id="mmuc:C1S78_001240"/>
<evidence type="ECO:0000259" key="3">
    <source>
        <dbReference type="Pfam" id="PF00534"/>
    </source>
</evidence>
<feature type="domain" description="Glycosyl transferase family 1" evidence="3">
    <location>
        <begin position="237"/>
        <end position="380"/>
    </location>
</feature>
<gene>
    <name evidence="5" type="ORF">C1S78_001240</name>
    <name evidence="6" type="ORF">C1S78_01250</name>
</gene>
<evidence type="ECO:0000256" key="1">
    <source>
        <dbReference type="ARBA" id="ARBA00022676"/>
    </source>
</evidence>
<evidence type="ECO:0000259" key="4">
    <source>
        <dbReference type="Pfam" id="PF13579"/>
    </source>
</evidence>
<evidence type="ECO:0000313" key="6">
    <source>
        <dbReference type="EMBL" id="TLH51158.1"/>
    </source>
</evidence>
<keyword evidence="2 5" id="KW-0808">Transferase</keyword>
<name>A0A8H2J8E2_MYCMU</name>
<dbReference type="Pfam" id="PF00534">
    <property type="entry name" value="Glycos_transf_1"/>
    <property type="match status" value="1"/>
</dbReference>
<dbReference type="AlphaFoldDB" id="A0A8H2J8E2"/>
<dbReference type="GeneID" id="76723505"/>